<evidence type="ECO:0000256" key="1">
    <source>
        <dbReference type="SAM" id="Phobius"/>
    </source>
</evidence>
<keyword evidence="3" id="KW-1185">Reference proteome</keyword>
<sequence length="197" mass="22224">MTIADLMCDQMNRIWIKRMDASRVFLRCYLSVSTCSCFDLCIEAVRSMLGSQSSSFTSNVSMRFLPVLLITVLIASTSAFLDSTFESIEKLKKVKIDSNAELYPALLSFLQEQRGRFKAANFNVKVSENENLKFYVVITPENEQKMETLMKSFTQQFIEQAGVVFNVVLGVFAVMALVIILLVFGIVCMCKRAGDRS</sequence>
<dbReference type="AlphaFoldDB" id="A0A4U5PJU4"/>
<feature type="transmembrane region" description="Helical" evidence="1">
    <location>
        <begin position="163"/>
        <end position="187"/>
    </location>
</feature>
<reference evidence="2 3" key="2">
    <citation type="journal article" date="2019" name="G3 (Bethesda)">
        <title>Hybrid Assembly of the Genome of the Entomopathogenic Nematode Steinernema carpocapsae Identifies the X-Chromosome.</title>
        <authorList>
            <person name="Serra L."/>
            <person name="Macchietto M."/>
            <person name="Macias-Munoz A."/>
            <person name="McGill C.J."/>
            <person name="Rodriguez I.M."/>
            <person name="Rodriguez B."/>
            <person name="Murad R."/>
            <person name="Mortazavi A."/>
        </authorList>
    </citation>
    <scope>NUCLEOTIDE SEQUENCE [LARGE SCALE GENOMIC DNA]</scope>
    <source>
        <strain evidence="2 3">ALL</strain>
    </source>
</reference>
<name>A0A4U5PJU4_STECR</name>
<dbReference type="Proteomes" id="UP000298663">
    <property type="component" value="Unassembled WGS sequence"/>
</dbReference>
<keyword evidence="1" id="KW-1133">Transmembrane helix</keyword>
<reference evidence="2 3" key="1">
    <citation type="journal article" date="2015" name="Genome Biol.">
        <title>Comparative genomics of Steinernema reveals deeply conserved gene regulatory networks.</title>
        <authorList>
            <person name="Dillman A.R."/>
            <person name="Macchietto M."/>
            <person name="Porter C.F."/>
            <person name="Rogers A."/>
            <person name="Williams B."/>
            <person name="Antoshechkin I."/>
            <person name="Lee M.M."/>
            <person name="Goodwin Z."/>
            <person name="Lu X."/>
            <person name="Lewis E.E."/>
            <person name="Goodrich-Blair H."/>
            <person name="Stock S.P."/>
            <person name="Adams B.J."/>
            <person name="Sternberg P.W."/>
            <person name="Mortazavi A."/>
        </authorList>
    </citation>
    <scope>NUCLEOTIDE SEQUENCE [LARGE SCALE GENOMIC DNA]</scope>
    <source>
        <strain evidence="2 3">ALL</strain>
    </source>
</reference>
<feature type="transmembrane region" description="Helical" evidence="1">
    <location>
        <begin position="65"/>
        <end position="85"/>
    </location>
</feature>
<keyword evidence="1" id="KW-0472">Membrane</keyword>
<keyword evidence="1" id="KW-0812">Transmembrane</keyword>
<proteinExistence type="predicted"/>
<gene>
    <name evidence="2" type="ORF">L596_010701</name>
</gene>
<dbReference type="EMBL" id="AZBU02000002">
    <property type="protein sequence ID" value="TKR96721.1"/>
    <property type="molecule type" value="Genomic_DNA"/>
</dbReference>
<organism evidence="2 3">
    <name type="scientific">Steinernema carpocapsae</name>
    <name type="common">Entomopathogenic nematode</name>
    <dbReference type="NCBI Taxonomy" id="34508"/>
    <lineage>
        <taxon>Eukaryota</taxon>
        <taxon>Metazoa</taxon>
        <taxon>Ecdysozoa</taxon>
        <taxon>Nematoda</taxon>
        <taxon>Chromadorea</taxon>
        <taxon>Rhabditida</taxon>
        <taxon>Tylenchina</taxon>
        <taxon>Panagrolaimomorpha</taxon>
        <taxon>Strongyloidoidea</taxon>
        <taxon>Steinernematidae</taxon>
        <taxon>Steinernema</taxon>
    </lineage>
</organism>
<evidence type="ECO:0000313" key="3">
    <source>
        <dbReference type="Proteomes" id="UP000298663"/>
    </source>
</evidence>
<evidence type="ECO:0000313" key="2">
    <source>
        <dbReference type="EMBL" id="TKR96721.1"/>
    </source>
</evidence>
<accession>A0A4U5PJU4</accession>
<protein>
    <submittedName>
        <fullName evidence="2">Uncharacterized protein</fullName>
    </submittedName>
</protein>
<comment type="caution">
    <text evidence="2">The sequence shown here is derived from an EMBL/GenBank/DDBJ whole genome shotgun (WGS) entry which is preliminary data.</text>
</comment>